<evidence type="ECO:0000256" key="3">
    <source>
        <dbReference type="ARBA" id="ARBA00022452"/>
    </source>
</evidence>
<dbReference type="InterPro" id="IPR023997">
    <property type="entry name" value="TonB-dep_OMP_SusC/RagA_CS"/>
</dbReference>
<comment type="caution">
    <text evidence="9">The sequence shown here is derived from an EMBL/GenBank/DDBJ whole genome shotgun (WGS) entry which is preliminary data.</text>
</comment>
<keyword evidence="4 7" id="KW-0812">Transmembrane</keyword>
<dbReference type="InterPro" id="IPR008969">
    <property type="entry name" value="CarboxyPept-like_regulatory"/>
</dbReference>
<dbReference type="InterPro" id="IPR036942">
    <property type="entry name" value="Beta-barrel_TonB_sf"/>
</dbReference>
<dbReference type="InterPro" id="IPR012910">
    <property type="entry name" value="Plug_dom"/>
</dbReference>
<keyword evidence="3 7" id="KW-1134">Transmembrane beta strand</keyword>
<keyword evidence="6 7" id="KW-0998">Cell outer membrane</keyword>
<evidence type="ECO:0000259" key="8">
    <source>
        <dbReference type="Pfam" id="PF07715"/>
    </source>
</evidence>
<evidence type="ECO:0000256" key="4">
    <source>
        <dbReference type="ARBA" id="ARBA00022692"/>
    </source>
</evidence>
<dbReference type="GO" id="GO:0009279">
    <property type="term" value="C:cell outer membrane"/>
    <property type="evidence" value="ECO:0007669"/>
    <property type="project" value="UniProtKB-SubCell"/>
</dbReference>
<feature type="domain" description="TonB-dependent receptor plug" evidence="8">
    <location>
        <begin position="108"/>
        <end position="211"/>
    </location>
</feature>
<organism evidence="9 10">
    <name type="scientific">Geofilum rubicundum JCM 15548</name>
    <dbReference type="NCBI Taxonomy" id="1236989"/>
    <lineage>
        <taxon>Bacteria</taxon>
        <taxon>Pseudomonadati</taxon>
        <taxon>Bacteroidota</taxon>
        <taxon>Bacteroidia</taxon>
        <taxon>Marinilabiliales</taxon>
        <taxon>Marinilabiliaceae</taxon>
        <taxon>Geofilum</taxon>
    </lineage>
</organism>
<dbReference type="SUPFAM" id="SSF56935">
    <property type="entry name" value="Porins"/>
    <property type="match status" value="1"/>
</dbReference>
<keyword evidence="5 7" id="KW-0472">Membrane</keyword>
<evidence type="ECO:0000256" key="2">
    <source>
        <dbReference type="ARBA" id="ARBA00022448"/>
    </source>
</evidence>
<dbReference type="Pfam" id="PF13715">
    <property type="entry name" value="CarbopepD_reg_2"/>
    <property type="match status" value="1"/>
</dbReference>
<evidence type="ECO:0000256" key="7">
    <source>
        <dbReference type="PROSITE-ProRule" id="PRU01360"/>
    </source>
</evidence>
<comment type="similarity">
    <text evidence="7">Belongs to the TonB-dependent receptor family.</text>
</comment>
<dbReference type="NCBIfam" id="TIGR04056">
    <property type="entry name" value="OMP_RagA_SusC"/>
    <property type="match status" value="1"/>
</dbReference>
<dbReference type="SUPFAM" id="SSF49464">
    <property type="entry name" value="Carboxypeptidase regulatory domain-like"/>
    <property type="match status" value="1"/>
</dbReference>
<dbReference type="STRING" id="1236989.JCM15548_1944"/>
<dbReference type="EMBL" id="BAZW01000004">
    <property type="protein sequence ID" value="GAO28813.1"/>
    <property type="molecule type" value="Genomic_DNA"/>
</dbReference>
<dbReference type="Gene3D" id="2.40.170.20">
    <property type="entry name" value="TonB-dependent receptor, beta-barrel domain"/>
    <property type="match status" value="1"/>
</dbReference>
<gene>
    <name evidence="9" type="ORF">JCM15548_1944</name>
</gene>
<evidence type="ECO:0000313" key="10">
    <source>
        <dbReference type="Proteomes" id="UP000032900"/>
    </source>
</evidence>
<sequence length="1036" mass="113820">MFFMMLTTVMVAQQVTVTGRVTSKTDGFPIPGVSVVQQGTTIGTITDVDGNYSIPTEMGETLTFSFIGLNSAEVVVNSATINVEMEETFTDLDEVIVVGYGVQKRSVITAAISSVSSEDLENTKPSRIEDVLKGKVSGVQITQSSGQPGSDSKVRIRGIGTVNNSEPLYIVDGMAVDGGISYLNPTDIQSVEILKDAASAAVYGARAANGVVLVTTKMGEKGKATVSYDFSYGWQNPWKKREMLNATEYMVIMNEALANDGQNPRYSADQIANAGQGTDWQDETFNYNAPVENHQVSIQGGSDQGSYFLSFGYYNQEGIVGGDYGKSNYERYSIRANNNYTVFEADRNYLNAVRVGINAGYSRDKSSGIETNTEYGSVLGSALAFNPLVPVYAEDPDAVLASYPNAVTDKDGRVFSLPPSGFQELANPVAMLNAPQNGQGNSDKFVATFWGEMDILKGLRFKSSYGVDLAFWGNDGYTFEHFLATQGKDFTQSHVYSNMHRGFRWQLENTLTYTLTLNEDHNFTALLGQSGMEYTLRELYGDDYDLLENDPSKANINYAIADRSLERVAGGTGGFSSLTLASYFGRLDYNFREKYMFQATVRRDGSSRFGANNKWGVFPSFSAGWNITNEPFMDARPDFVDHLRVRGSWGVNGNERIGEFRYTSLMSGGQNYYFGSGDDMAMQYGASPSSLSNPNIKWEETEQINFGLEGRFFRSALTLGFDYFKKTTSGMLMNQPIPQYVGKGAPVANVGDMENSGFEFELGFKNSIGDFTYYINGNASLLSNKLINLGNESGETIYENAGASGVGPYVKGENDEVFPYFYGYKTDGIIQNQDDANQYNAAYGKNAQPGDVRFMDTDGNGSIDDDDRVKIGKGMPDWTYGLNMGGEWKNFDVNMFWQGALGNDVFDFSMRGDIPAMNRPAWILDRWIGEGTSNSIPRVTNANPNGNWASSDLYIKDGSYLRLKNIQLGYTLPGAISNRVSISKFRVYVSAENLLTLTEYDGFDPEIAAGGYTTIGVDKGIYPQARTISVGANITF</sequence>
<dbReference type="Proteomes" id="UP000032900">
    <property type="component" value="Unassembled WGS sequence"/>
</dbReference>
<evidence type="ECO:0000256" key="6">
    <source>
        <dbReference type="ARBA" id="ARBA00023237"/>
    </source>
</evidence>
<proteinExistence type="inferred from homology"/>
<keyword evidence="10" id="KW-1185">Reference proteome</keyword>
<reference evidence="9 10" key="1">
    <citation type="journal article" date="2015" name="Microbes Environ.">
        <title>Distribution and evolution of nitrogen fixation genes in the phylum bacteroidetes.</title>
        <authorList>
            <person name="Inoue J."/>
            <person name="Oshima K."/>
            <person name="Suda W."/>
            <person name="Sakamoto M."/>
            <person name="Iino T."/>
            <person name="Noda S."/>
            <person name="Hongoh Y."/>
            <person name="Hattori M."/>
            <person name="Ohkuma M."/>
        </authorList>
    </citation>
    <scope>NUCLEOTIDE SEQUENCE [LARGE SCALE GENOMIC DNA]</scope>
    <source>
        <strain evidence="9">JCM 15548</strain>
    </source>
</reference>
<dbReference type="AlphaFoldDB" id="A0A0E9LU35"/>
<keyword evidence="2 7" id="KW-0813">Transport</keyword>
<keyword evidence="9" id="KW-0675">Receptor</keyword>
<evidence type="ECO:0000256" key="5">
    <source>
        <dbReference type="ARBA" id="ARBA00023136"/>
    </source>
</evidence>
<dbReference type="Pfam" id="PF07715">
    <property type="entry name" value="Plug"/>
    <property type="match status" value="1"/>
</dbReference>
<dbReference type="InterPro" id="IPR023996">
    <property type="entry name" value="TonB-dep_OMP_SusC/RagA"/>
</dbReference>
<protein>
    <submittedName>
        <fullName evidence="9">TonB-dependent receptor</fullName>
    </submittedName>
</protein>
<dbReference type="InterPro" id="IPR037066">
    <property type="entry name" value="Plug_dom_sf"/>
</dbReference>
<accession>A0A0E9LU35</accession>
<name>A0A0E9LU35_9BACT</name>
<dbReference type="NCBIfam" id="TIGR04057">
    <property type="entry name" value="SusC_RagA_signa"/>
    <property type="match status" value="1"/>
</dbReference>
<evidence type="ECO:0000256" key="1">
    <source>
        <dbReference type="ARBA" id="ARBA00004571"/>
    </source>
</evidence>
<dbReference type="InterPro" id="IPR039426">
    <property type="entry name" value="TonB-dep_rcpt-like"/>
</dbReference>
<dbReference type="Gene3D" id="2.170.130.10">
    <property type="entry name" value="TonB-dependent receptor, plug domain"/>
    <property type="match status" value="1"/>
</dbReference>
<dbReference type="PROSITE" id="PS52016">
    <property type="entry name" value="TONB_DEPENDENT_REC_3"/>
    <property type="match status" value="1"/>
</dbReference>
<comment type="subcellular location">
    <subcellularLocation>
        <location evidence="1 7">Cell outer membrane</location>
        <topology evidence="1 7">Multi-pass membrane protein</topology>
    </subcellularLocation>
</comment>
<dbReference type="Gene3D" id="2.60.40.1120">
    <property type="entry name" value="Carboxypeptidase-like, regulatory domain"/>
    <property type="match status" value="1"/>
</dbReference>
<evidence type="ECO:0000313" key="9">
    <source>
        <dbReference type="EMBL" id="GAO28813.1"/>
    </source>
</evidence>